<feature type="compositionally biased region" description="Pro residues" evidence="1">
    <location>
        <begin position="1"/>
        <end position="17"/>
    </location>
</feature>
<reference evidence="2 3" key="1">
    <citation type="submission" date="2019-05" db="EMBL/GenBank/DDBJ databases">
        <title>Emergence of the Ug99 lineage of the wheat stem rust pathogen through somatic hybridization.</title>
        <authorList>
            <person name="Li F."/>
            <person name="Upadhyaya N.M."/>
            <person name="Sperschneider J."/>
            <person name="Matny O."/>
            <person name="Nguyen-Phuc H."/>
            <person name="Mago R."/>
            <person name="Raley C."/>
            <person name="Miller M.E."/>
            <person name="Silverstein K.A.T."/>
            <person name="Henningsen E."/>
            <person name="Hirsch C.D."/>
            <person name="Visser B."/>
            <person name="Pretorius Z.A."/>
            <person name="Steffenson B.J."/>
            <person name="Schwessinger B."/>
            <person name="Dodds P.N."/>
            <person name="Figueroa M."/>
        </authorList>
    </citation>
    <scope>NUCLEOTIDE SEQUENCE [LARGE SCALE GENOMIC DNA]</scope>
    <source>
        <strain evidence="2">21-0</strain>
    </source>
</reference>
<accession>A0A5B0P9E6</accession>
<name>A0A5B0P9E6_PUCGR</name>
<organism evidence="2 3">
    <name type="scientific">Puccinia graminis f. sp. tritici</name>
    <dbReference type="NCBI Taxonomy" id="56615"/>
    <lineage>
        <taxon>Eukaryota</taxon>
        <taxon>Fungi</taxon>
        <taxon>Dikarya</taxon>
        <taxon>Basidiomycota</taxon>
        <taxon>Pucciniomycotina</taxon>
        <taxon>Pucciniomycetes</taxon>
        <taxon>Pucciniales</taxon>
        <taxon>Pucciniaceae</taxon>
        <taxon>Puccinia</taxon>
    </lineage>
</organism>
<gene>
    <name evidence="2" type="ORF">PGT21_030660</name>
</gene>
<evidence type="ECO:0000256" key="1">
    <source>
        <dbReference type="SAM" id="MobiDB-lite"/>
    </source>
</evidence>
<comment type="caution">
    <text evidence="2">The sequence shown here is derived from an EMBL/GenBank/DDBJ whole genome shotgun (WGS) entry which is preliminary data.</text>
</comment>
<keyword evidence="3" id="KW-1185">Reference proteome</keyword>
<feature type="region of interest" description="Disordered" evidence="1">
    <location>
        <begin position="1"/>
        <end position="46"/>
    </location>
</feature>
<evidence type="ECO:0000313" key="3">
    <source>
        <dbReference type="Proteomes" id="UP000324748"/>
    </source>
</evidence>
<sequence length="60" mass="6364">MIIALLPPPRTPTPPPLQKGRAIPPAPPGGAGLIARPSEAQKPQQSLLLPFGRRCYTTLN</sequence>
<protein>
    <submittedName>
        <fullName evidence="2">Uncharacterized protein</fullName>
    </submittedName>
</protein>
<dbReference type="Proteomes" id="UP000324748">
    <property type="component" value="Unassembled WGS sequence"/>
</dbReference>
<dbReference type="EMBL" id="VSWC01000066">
    <property type="protein sequence ID" value="KAA1098205.1"/>
    <property type="molecule type" value="Genomic_DNA"/>
</dbReference>
<evidence type="ECO:0000313" key="2">
    <source>
        <dbReference type="EMBL" id="KAA1098205.1"/>
    </source>
</evidence>
<proteinExistence type="predicted"/>
<dbReference type="AlphaFoldDB" id="A0A5B0P9E6"/>